<dbReference type="Gene3D" id="1.10.10.10">
    <property type="entry name" value="Winged helix-like DNA-binding domain superfamily/Winged helix DNA-binding domain"/>
    <property type="match status" value="1"/>
</dbReference>
<sequence length="170" mass="19944">MKNLVKKAKKGDPDAFTELIHSQMQNLYKTARAILSNDEDVADAISETILTCWEKLEQLREDSYFRTWMTRVLVNKCKDLIRKKESLVWMEEIPEIPENDSGFVNAEWKEALNCLDEKYRLVLMLYYIEGFKTSEISQILEIPESTVRTRLARGRSLLSDTYQGERRQTV</sequence>
<dbReference type="SUPFAM" id="SSF88659">
    <property type="entry name" value="Sigma3 and sigma4 domains of RNA polymerase sigma factors"/>
    <property type="match status" value="1"/>
</dbReference>
<dbReference type="GO" id="GO:0006352">
    <property type="term" value="P:DNA-templated transcription initiation"/>
    <property type="evidence" value="ECO:0007669"/>
    <property type="project" value="InterPro"/>
</dbReference>
<dbReference type="InterPro" id="IPR013249">
    <property type="entry name" value="RNA_pol_sigma70_r4_t2"/>
</dbReference>
<dbReference type="PANTHER" id="PTHR43133:SF51">
    <property type="entry name" value="RNA POLYMERASE SIGMA FACTOR"/>
    <property type="match status" value="1"/>
</dbReference>
<dbReference type="SUPFAM" id="SSF88946">
    <property type="entry name" value="Sigma2 domain of RNA polymerase sigma factors"/>
    <property type="match status" value="1"/>
</dbReference>
<comment type="caution">
    <text evidence="7">The sequence shown here is derived from an EMBL/GenBank/DDBJ whole genome shotgun (WGS) entry which is preliminary data.</text>
</comment>
<dbReference type="InterPro" id="IPR013325">
    <property type="entry name" value="RNA_pol_sigma_r2"/>
</dbReference>
<dbReference type="EMBL" id="DVGK01000069">
    <property type="protein sequence ID" value="HIR13479.1"/>
    <property type="molecule type" value="Genomic_DNA"/>
</dbReference>
<dbReference type="InterPro" id="IPR014284">
    <property type="entry name" value="RNA_pol_sigma-70_dom"/>
</dbReference>
<dbReference type="InterPro" id="IPR036388">
    <property type="entry name" value="WH-like_DNA-bd_sf"/>
</dbReference>
<evidence type="ECO:0000313" key="7">
    <source>
        <dbReference type="EMBL" id="HIR13479.1"/>
    </source>
</evidence>
<proteinExistence type="inferred from homology"/>
<evidence type="ECO:0000256" key="2">
    <source>
        <dbReference type="ARBA" id="ARBA00023015"/>
    </source>
</evidence>
<dbReference type="AlphaFoldDB" id="A0A9D1ADM2"/>
<comment type="similarity">
    <text evidence="1">Belongs to the sigma-70 factor family. ECF subfamily.</text>
</comment>
<organism evidence="7 8">
    <name type="scientific">Candidatus Choladousia intestinavium</name>
    <dbReference type="NCBI Taxonomy" id="2840727"/>
    <lineage>
        <taxon>Bacteria</taxon>
        <taxon>Bacillati</taxon>
        <taxon>Bacillota</taxon>
        <taxon>Clostridia</taxon>
        <taxon>Lachnospirales</taxon>
        <taxon>Lachnospiraceae</taxon>
        <taxon>Lachnospiraceae incertae sedis</taxon>
        <taxon>Candidatus Choladousia</taxon>
    </lineage>
</organism>
<keyword evidence="2" id="KW-0805">Transcription regulation</keyword>
<dbReference type="InterPro" id="IPR013324">
    <property type="entry name" value="RNA_pol_sigma_r3/r4-like"/>
</dbReference>
<dbReference type="Gene3D" id="1.10.1740.10">
    <property type="match status" value="1"/>
</dbReference>
<dbReference type="InterPro" id="IPR039425">
    <property type="entry name" value="RNA_pol_sigma-70-like"/>
</dbReference>
<evidence type="ECO:0000256" key="4">
    <source>
        <dbReference type="ARBA" id="ARBA00023163"/>
    </source>
</evidence>
<feature type="domain" description="RNA polymerase sigma factor 70 region 4 type 2" evidence="6">
    <location>
        <begin position="109"/>
        <end position="157"/>
    </location>
</feature>
<dbReference type="GO" id="GO:0003677">
    <property type="term" value="F:DNA binding"/>
    <property type="evidence" value="ECO:0007669"/>
    <property type="project" value="InterPro"/>
</dbReference>
<evidence type="ECO:0000313" key="8">
    <source>
        <dbReference type="Proteomes" id="UP000886757"/>
    </source>
</evidence>
<dbReference type="Pfam" id="PF04542">
    <property type="entry name" value="Sigma70_r2"/>
    <property type="match status" value="1"/>
</dbReference>
<evidence type="ECO:0000259" key="6">
    <source>
        <dbReference type="Pfam" id="PF08281"/>
    </source>
</evidence>
<keyword evidence="3" id="KW-0731">Sigma factor</keyword>
<dbReference type="InterPro" id="IPR007627">
    <property type="entry name" value="RNA_pol_sigma70_r2"/>
</dbReference>
<feature type="domain" description="RNA polymerase sigma-70 region 2" evidence="5">
    <location>
        <begin position="21"/>
        <end position="85"/>
    </location>
</feature>
<protein>
    <submittedName>
        <fullName evidence="7">Sigma-70 family RNA polymerase sigma factor</fullName>
    </submittedName>
</protein>
<dbReference type="GO" id="GO:0016987">
    <property type="term" value="F:sigma factor activity"/>
    <property type="evidence" value="ECO:0007669"/>
    <property type="project" value="UniProtKB-KW"/>
</dbReference>
<gene>
    <name evidence="7" type="ORF">IAB31_06110</name>
</gene>
<dbReference type="Pfam" id="PF08281">
    <property type="entry name" value="Sigma70_r4_2"/>
    <property type="match status" value="1"/>
</dbReference>
<dbReference type="PANTHER" id="PTHR43133">
    <property type="entry name" value="RNA POLYMERASE ECF-TYPE SIGMA FACTO"/>
    <property type="match status" value="1"/>
</dbReference>
<dbReference type="Proteomes" id="UP000886757">
    <property type="component" value="Unassembled WGS sequence"/>
</dbReference>
<dbReference type="CDD" id="cd06171">
    <property type="entry name" value="Sigma70_r4"/>
    <property type="match status" value="1"/>
</dbReference>
<name>A0A9D1ADM2_9FIRM</name>
<dbReference type="NCBIfam" id="TIGR02937">
    <property type="entry name" value="sigma70-ECF"/>
    <property type="match status" value="1"/>
</dbReference>
<accession>A0A9D1ADM2</accession>
<evidence type="ECO:0000259" key="5">
    <source>
        <dbReference type="Pfam" id="PF04542"/>
    </source>
</evidence>
<reference evidence="7" key="1">
    <citation type="submission" date="2020-10" db="EMBL/GenBank/DDBJ databases">
        <authorList>
            <person name="Gilroy R."/>
        </authorList>
    </citation>
    <scope>NUCLEOTIDE SEQUENCE</scope>
    <source>
        <strain evidence="7">ChiSjej4B22-8148</strain>
    </source>
</reference>
<keyword evidence="4" id="KW-0804">Transcription</keyword>
<evidence type="ECO:0000256" key="1">
    <source>
        <dbReference type="ARBA" id="ARBA00010641"/>
    </source>
</evidence>
<reference evidence="7" key="2">
    <citation type="journal article" date="2021" name="PeerJ">
        <title>Extensive microbial diversity within the chicken gut microbiome revealed by metagenomics and culture.</title>
        <authorList>
            <person name="Gilroy R."/>
            <person name="Ravi A."/>
            <person name="Getino M."/>
            <person name="Pursley I."/>
            <person name="Horton D.L."/>
            <person name="Alikhan N.F."/>
            <person name="Baker D."/>
            <person name="Gharbi K."/>
            <person name="Hall N."/>
            <person name="Watson M."/>
            <person name="Adriaenssens E.M."/>
            <person name="Foster-Nyarko E."/>
            <person name="Jarju S."/>
            <person name="Secka A."/>
            <person name="Antonio M."/>
            <person name="Oren A."/>
            <person name="Chaudhuri R.R."/>
            <person name="La Ragione R."/>
            <person name="Hildebrand F."/>
            <person name="Pallen M.J."/>
        </authorList>
    </citation>
    <scope>NUCLEOTIDE SEQUENCE</scope>
    <source>
        <strain evidence="7">ChiSjej4B22-8148</strain>
    </source>
</reference>
<evidence type="ECO:0000256" key="3">
    <source>
        <dbReference type="ARBA" id="ARBA00023082"/>
    </source>
</evidence>